<feature type="region of interest" description="Disordered" evidence="1">
    <location>
        <begin position="263"/>
        <end position="355"/>
    </location>
</feature>
<organism evidence="3 4">
    <name type="scientific">Eruca vesicaria subsp. sativa</name>
    <name type="common">Garden rocket</name>
    <name type="synonym">Eruca sativa</name>
    <dbReference type="NCBI Taxonomy" id="29727"/>
    <lineage>
        <taxon>Eukaryota</taxon>
        <taxon>Viridiplantae</taxon>
        <taxon>Streptophyta</taxon>
        <taxon>Embryophyta</taxon>
        <taxon>Tracheophyta</taxon>
        <taxon>Spermatophyta</taxon>
        <taxon>Magnoliopsida</taxon>
        <taxon>eudicotyledons</taxon>
        <taxon>Gunneridae</taxon>
        <taxon>Pentapetalae</taxon>
        <taxon>rosids</taxon>
        <taxon>malvids</taxon>
        <taxon>Brassicales</taxon>
        <taxon>Brassicaceae</taxon>
        <taxon>Brassiceae</taxon>
        <taxon>Eruca</taxon>
    </lineage>
</organism>
<feature type="compositionally biased region" description="Low complexity" evidence="1">
    <location>
        <begin position="334"/>
        <end position="355"/>
    </location>
</feature>
<gene>
    <name evidence="3" type="ORF">ERUC_LOCUS41261</name>
</gene>
<feature type="compositionally biased region" description="Low complexity" evidence="1">
    <location>
        <begin position="188"/>
        <end position="218"/>
    </location>
</feature>
<feature type="region of interest" description="Disordered" evidence="1">
    <location>
        <begin position="183"/>
        <end position="218"/>
    </location>
</feature>
<evidence type="ECO:0000313" key="4">
    <source>
        <dbReference type="Proteomes" id="UP001642260"/>
    </source>
</evidence>
<evidence type="ECO:0000313" key="3">
    <source>
        <dbReference type="EMBL" id="CAH8388778.1"/>
    </source>
</evidence>
<comment type="caution">
    <text evidence="3">The sequence shown here is derived from an EMBL/GenBank/DDBJ whole genome shotgun (WGS) entry which is preliminary data.</text>
</comment>
<feature type="compositionally biased region" description="Gly residues" evidence="1">
    <location>
        <begin position="283"/>
        <end position="297"/>
    </location>
</feature>
<evidence type="ECO:0000256" key="2">
    <source>
        <dbReference type="SAM" id="SignalP"/>
    </source>
</evidence>
<sequence length="355" mass="35645">MARISSAVCLLLLLALSTVYEVQGTFLLRHFLRKIPRRSRGMRPFACQGMLKFVNLLEMKCPLKPAYKNLFGNLRSYVGAIRSGSNVDLKGKAEGVQTALSSLGGTTGTSVDKSKVMDVLMTMGKTLTSQTGSSSTQVTSEQRKQVLTSLVQFARVISQVVISSASKSGSSIDMKSLGIDGIDDNVATGSSTSTSTTGSSNTQTGMTGTDTGAVPVPGTGTVPGTGAVPGTGTVPGTDPGTVPGMTGVPASTTEGGGLFGNSFSDKTGTSTGTGAVPVPGTGTDPGTGTFPGIGMAGGPVSSTEGGSSFGKTFSGKTGSTNYEGSINQQTGHKSSQQTTTSNSGSPGGTVSPGSF</sequence>
<name>A0ABC8LZH9_ERUVS</name>
<feature type="compositionally biased region" description="Low complexity" evidence="1">
    <location>
        <begin position="267"/>
        <end position="282"/>
    </location>
</feature>
<accession>A0ABC8LZH9</accession>
<dbReference type="Proteomes" id="UP001642260">
    <property type="component" value="Unassembled WGS sequence"/>
</dbReference>
<proteinExistence type="predicted"/>
<dbReference type="AlphaFoldDB" id="A0ABC8LZH9"/>
<feature type="signal peptide" evidence="2">
    <location>
        <begin position="1"/>
        <end position="24"/>
    </location>
</feature>
<dbReference type="PANTHER" id="PTHR31607">
    <property type="entry name" value="DUF1216 DOMAIN-CONTAINING PROTEIN-RELATED"/>
    <property type="match status" value="1"/>
</dbReference>
<keyword evidence="2" id="KW-0732">Signal</keyword>
<feature type="compositionally biased region" description="Polar residues" evidence="1">
    <location>
        <begin position="321"/>
        <end position="333"/>
    </location>
</feature>
<feature type="compositionally biased region" description="Low complexity" evidence="1">
    <location>
        <begin position="301"/>
        <end position="320"/>
    </location>
</feature>
<dbReference type="PANTHER" id="PTHR31607:SF37">
    <property type="entry name" value="FOLLISTATIN-LIKE DOMAIN-CONTAINING PROTEIN"/>
    <property type="match status" value="1"/>
</dbReference>
<keyword evidence="4" id="KW-1185">Reference proteome</keyword>
<evidence type="ECO:0000256" key="1">
    <source>
        <dbReference type="SAM" id="MobiDB-lite"/>
    </source>
</evidence>
<feature type="chain" id="PRO_5044774389" evidence="2">
    <location>
        <begin position="25"/>
        <end position="355"/>
    </location>
</feature>
<protein>
    <submittedName>
        <fullName evidence="3">Uncharacterized protein</fullName>
    </submittedName>
</protein>
<reference evidence="3 4" key="1">
    <citation type="submission" date="2022-03" db="EMBL/GenBank/DDBJ databases">
        <authorList>
            <person name="Macdonald S."/>
            <person name="Ahmed S."/>
            <person name="Newling K."/>
        </authorList>
    </citation>
    <scope>NUCLEOTIDE SEQUENCE [LARGE SCALE GENOMIC DNA]</scope>
</reference>
<dbReference type="EMBL" id="CAKOAT010817375">
    <property type="protein sequence ID" value="CAH8388778.1"/>
    <property type="molecule type" value="Genomic_DNA"/>
</dbReference>